<evidence type="ECO:0000259" key="2">
    <source>
        <dbReference type="PROSITE" id="PS51232"/>
    </source>
</evidence>
<dbReference type="GO" id="GO:0045214">
    <property type="term" value="P:sarcomere organization"/>
    <property type="evidence" value="ECO:0007669"/>
    <property type="project" value="TreeGrafter"/>
</dbReference>
<dbReference type="OMA" id="ELAMTSW"/>
<evidence type="ECO:0000313" key="4">
    <source>
        <dbReference type="Proteomes" id="UP000694404"/>
    </source>
</evidence>
<dbReference type="AlphaFoldDB" id="A0A8C0IQA2"/>
<proteinExistence type="predicted"/>
<accession>A0A8C0IQA2</accession>
<keyword evidence="4" id="KW-1185">Reference proteome</keyword>
<dbReference type="PROSITE" id="PS51232">
    <property type="entry name" value="GBD_FH3"/>
    <property type="match status" value="1"/>
</dbReference>
<dbReference type="GO" id="GO:0051015">
    <property type="term" value="F:actin filament binding"/>
    <property type="evidence" value="ECO:0007669"/>
    <property type="project" value="TreeGrafter"/>
</dbReference>
<name>A0A8C0IQA2_CHEAB</name>
<keyword evidence="1" id="KW-0009">Actin-binding</keyword>
<dbReference type="Ensembl" id="ENSCABT00000012624.1">
    <property type="protein sequence ID" value="ENSCABP00000011526.1"/>
    <property type="gene ID" value="ENSCABG00000008603.1"/>
</dbReference>
<dbReference type="GO" id="GO:0005737">
    <property type="term" value="C:cytoplasm"/>
    <property type="evidence" value="ECO:0007669"/>
    <property type="project" value="TreeGrafter"/>
</dbReference>
<dbReference type="PANTHER" id="PTHR45920">
    <property type="entry name" value="FORMIN HOMOLOGY 2 DOMAIN CONTAINING, ISOFORM I"/>
    <property type="match status" value="1"/>
</dbReference>
<reference evidence="3" key="2">
    <citation type="submission" date="2025-09" db="UniProtKB">
        <authorList>
            <consortium name="Ensembl"/>
        </authorList>
    </citation>
    <scope>IDENTIFICATION</scope>
</reference>
<dbReference type="GO" id="GO:0030866">
    <property type="term" value="P:cortical actin cytoskeleton organization"/>
    <property type="evidence" value="ECO:0007669"/>
    <property type="project" value="TreeGrafter"/>
</dbReference>
<evidence type="ECO:0000256" key="1">
    <source>
        <dbReference type="ARBA" id="ARBA00023203"/>
    </source>
</evidence>
<dbReference type="PANTHER" id="PTHR45920:SF3">
    <property type="entry name" value="FH1_FH2 DOMAIN-CONTAINING PROTEIN 3"/>
    <property type="match status" value="1"/>
</dbReference>
<feature type="domain" description="GBD/FH3" evidence="2">
    <location>
        <begin position="1"/>
        <end position="142"/>
    </location>
</feature>
<dbReference type="GeneTree" id="ENSGT00940000154807"/>
<sequence length="142" mass="16170">MLYVDGMNGVINHNETIQWLYTLIGSKFRLVVKTALKLQLVFVEYTESNAPLLIQAVSTVDEKRGAKPWSNIMEILEEKDGVDTELLVYAMTLVNKTLSGLPDQDSFYDVVDCLEELAMTSWLGMMCSYIFIVKTQVKTYEI</sequence>
<evidence type="ECO:0000313" key="3">
    <source>
        <dbReference type="Ensembl" id="ENSCABP00000011526.1"/>
    </source>
</evidence>
<dbReference type="InterPro" id="IPR056771">
    <property type="entry name" value="FH3_FHOD1-3-like"/>
</dbReference>
<organism evidence="3 4">
    <name type="scientific">Chelonoidis abingdonii</name>
    <name type="common">Abingdon island giant tortoise</name>
    <name type="synonym">Testudo abingdonii</name>
    <dbReference type="NCBI Taxonomy" id="106734"/>
    <lineage>
        <taxon>Eukaryota</taxon>
        <taxon>Metazoa</taxon>
        <taxon>Chordata</taxon>
        <taxon>Craniata</taxon>
        <taxon>Vertebrata</taxon>
        <taxon>Euteleostomi</taxon>
        <taxon>Archelosauria</taxon>
        <taxon>Testudinata</taxon>
        <taxon>Testudines</taxon>
        <taxon>Cryptodira</taxon>
        <taxon>Durocryptodira</taxon>
        <taxon>Testudinoidea</taxon>
        <taxon>Testudinidae</taxon>
        <taxon>Chelonoidis</taxon>
    </lineage>
</organism>
<dbReference type="InterPro" id="IPR014768">
    <property type="entry name" value="GBD/FH3_dom"/>
</dbReference>
<dbReference type="GO" id="GO:0055003">
    <property type="term" value="P:cardiac myofibril assembly"/>
    <property type="evidence" value="ECO:0007669"/>
    <property type="project" value="TreeGrafter"/>
</dbReference>
<reference evidence="3" key="1">
    <citation type="submission" date="2025-08" db="UniProtKB">
        <authorList>
            <consortium name="Ensembl"/>
        </authorList>
    </citation>
    <scope>IDENTIFICATION</scope>
</reference>
<dbReference type="Pfam" id="PF24959">
    <property type="entry name" value="FH3_FHOD1-3"/>
    <property type="match status" value="1"/>
</dbReference>
<dbReference type="SUPFAM" id="SSF48371">
    <property type="entry name" value="ARM repeat"/>
    <property type="match status" value="1"/>
</dbReference>
<protein>
    <recommendedName>
        <fullName evidence="2">GBD/FH3 domain-containing protein</fullName>
    </recommendedName>
</protein>
<dbReference type="Gene3D" id="1.25.10.10">
    <property type="entry name" value="Leucine-rich Repeat Variant"/>
    <property type="match status" value="1"/>
</dbReference>
<dbReference type="GO" id="GO:0005856">
    <property type="term" value="C:cytoskeleton"/>
    <property type="evidence" value="ECO:0007669"/>
    <property type="project" value="TreeGrafter"/>
</dbReference>
<dbReference type="InterPro" id="IPR011989">
    <property type="entry name" value="ARM-like"/>
</dbReference>
<dbReference type="InterPro" id="IPR016024">
    <property type="entry name" value="ARM-type_fold"/>
</dbReference>
<dbReference type="Proteomes" id="UP000694404">
    <property type="component" value="Unplaced"/>
</dbReference>